<organism evidence="1 2">
    <name type="scientific">Phlebia brevispora</name>
    <dbReference type="NCBI Taxonomy" id="194682"/>
    <lineage>
        <taxon>Eukaryota</taxon>
        <taxon>Fungi</taxon>
        <taxon>Dikarya</taxon>
        <taxon>Basidiomycota</taxon>
        <taxon>Agaricomycotina</taxon>
        <taxon>Agaricomycetes</taxon>
        <taxon>Polyporales</taxon>
        <taxon>Meruliaceae</taxon>
        <taxon>Phlebia</taxon>
    </lineage>
</organism>
<accession>A0ACC1SNF0</accession>
<reference evidence="1" key="1">
    <citation type="submission" date="2022-07" db="EMBL/GenBank/DDBJ databases">
        <title>Genome Sequence of Phlebia brevispora.</title>
        <authorList>
            <person name="Buettner E."/>
        </authorList>
    </citation>
    <scope>NUCLEOTIDE SEQUENCE</scope>
    <source>
        <strain evidence="1">MPL23</strain>
    </source>
</reference>
<dbReference type="EMBL" id="JANHOG010001139">
    <property type="protein sequence ID" value="KAJ3543082.1"/>
    <property type="molecule type" value="Genomic_DNA"/>
</dbReference>
<keyword evidence="2" id="KW-1185">Reference proteome</keyword>
<gene>
    <name evidence="1" type="ORF">NM688_g5900</name>
</gene>
<name>A0ACC1SNF0_9APHY</name>
<sequence length="1075" mass="117874">MTVSPVMPPLDGSINLVPGFVDFQAQNNPEKPWVIYPSRDSPTGTSSISFLELSKAASRIARYVRPGGPTSEREVVAVLVHTDTLLNVVLLIGMMYAGLVPFPMSPRNSPQAVCHMLRSTSCHRMIAQASMSLLIEGVKSEFDAEGYALQVDELPPLPVAFPKFGTDEVNGSLDEEAFPAAELKPGDMVMYMHSSGSTGYPKSIPINDRMTMQWCHGNSLLGCRDRRVRYAAMPLPTFHAMGVLAQLVYPLMSSQPITLFEPQWPGPPIVPNIRNTLEISKLANCNGLMIAPAFVEAWAHDDKAIEYLKTLVVLQFGGGPLATKTGDKLVKAGVRLAIAYGGTEFGGMVQSFPEDGPPDAPVEPGEDWAWMRFSKRSRVRMVPEGDGTYELQVLATDQYVTAIENLPDVRGYATADLFIPHPTRPGLWKIVGRKDDVIVLGTGEKIVPLQQEEHITINPMVMGALMFGREREQAGILIEPHPKYAVDPDDEAALAEFRNKIWPSVEAANRPAPAFARIFKEMILVTKPDKPLPRAGKGTVIRKQAIALYADEIDKLYDTVADSSDSKGIAPPNSWEPAELEAWLTEHAAAVGCGHIPLPTVSLFDQGFDSATFMRNRIVAALRNTDKASAASAVPQNFIFDFPTIRELASATATIADPSSDTPGSKKNRAMEIVEMVQKYTAALPAPRGRQAGPPGDEIVVLLTGSTGNIGSHILASLLEDKRITKIYTLNRPSTTSADRLVTAFKDRCLPVELLSEKKLFSLIGDLTQSNFGLTSDVYEEIKNSVTHIIHNAWTVNFNHPLSTFESQIAGVRKVIDLLATLNRPVRLLFTSSIGATNGWDPRDGPVPERPLDDPQVAAATGYTSSKYVVEQILAKADAKGMNLMSLRMGQACGSKSTGAWGTTEWFPILVKSSVALGCLPRMKGPVAWVPLDAIGQMYIDVLVSPDTLPQVVNVVHPRPTTWTEVLDGIREELGGHLPFVSLDEWVAKLDALPAEVSNDELQRIPALKLRPFFRGLANTDKQRRELGENSEGEGALLHETSQLRKCSKTMQQLPPMDKENARMWVRYWKSRKYL</sequence>
<evidence type="ECO:0000313" key="1">
    <source>
        <dbReference type="EMBL" id="KAJ3543082.1"/>
    </source>
</evidence>
<dbReference type="Proteomes" id="UP001148662">
    <property type="component" value="Unassembled WGS sequence"/>
</dbReference>
<proteinExistence type="predicted"/>
<evidence type="ECO:0000313" key="2">
    <source>
        <dbReference type="Proteomes" id="UP001148662"/>
    </source>
</evidence>
<comment type="caution">
    <text evidence="1">The sequence shown here is derived from an EMBL/GenBank/DDBJ whole genome shotgun (WGS) entry which is preliminary data.</text>
</comment>
<protein>
    <submittedName>
        <fullName evidence="1">Uncharacterized protein</fullName>
    </submittedName>
</protein>